<dbReference type="SUPFAM" id="SSF57903">
    <property type="entry name" value="FYVE/PHD zinc finger"/>
    <property type="match status" value="1"/>
</dbReference>
<dbReference type="Pfam" id="PF00534">
    <property type="entry name" value="Glycos_transf_1"/>
    <property type="match status" value="1"/>
</dbReference>
<feature type="region of interest" description="Disordered" evidence="8">
    <location>
        <begin position="2466"/>
        <end position="2490"/>
    </location>
</feature>
<evidence type="ECO:0000313" key="10">
    <source>
        <dbReference type="EMBL" id="KFX51535.1"/>
    </source>
</evidence>
<dbReference type="HOGENOM" id="CLU_226427_0_0_1"/>
<keyword evidence="5" id="KW-0234">DNA repair</keyword>
<proteinExistence type="predicted"/>
<dbReference type="FunFam" id="1.10.150.670:FF:000004">
    <property type="entry name" value="Crossover junction endonuclease EME1"/>
    <property type="match status" value="1"/>
</dbReference>
<dbReference type="GO" id="GO:0005634">
    <property type="term" value="C:nucleus"/>
    <property type="evidence" value="ECO:0007669"/>
    <property type="project" value="UniProtKB-SubCell"/>
</dbReference>
<feature type="region of interest" description="Disordered" evidence="8">
    <location>
        <begin position="1082"/>
        <end position="1130"/>
    </location>
</feature>
<dbReference type="eggNOG" id="ENOG502RR6X">
    <property type="taxonomic scope" value="Eukaryota"/>
</dbReference>
<feature type="region of interest" description="Disordered" evidence="8">
    <location>
        <begin position="2727"/>
        <end position="2757"/>
    </location>
</feature>
<dbReference type="Gene3D" id="3.40.50.10130">
    <property type="match status" value="1"/>
</dbReference>
<dbReference type="InterPro" id="IPR047521">
    <property type="entry name" value="XPF_nuclease_EME1_ascomycetes"/>
</dbReference>
<dbReference type="Gene3D" id="1.10.150.670">
    <property type="entry name" value="Crossover junction endonuclease EME1, DNA-binding domain"/>
    <property type="match status" value="1"/>
</dbReference>
<evidence type="ECO:0000256" key="6">
    <source>
        <dbReference type="ARBA" id="ARBA00023242"/>
    </source>
</evidence>
<dbReference type="InterPro" id="IPR011011">
    <property type="entry name" value="Znf_FYVE_PHD"/>
</dbReference>
<dbReference type="EMBL" id="JPOX01000005">
    <property type="protein sequence ID" value="KFX51535.1"/>
    <property type="molecule type" value="Genomic_DNA"/>
</dbReference>
<feature type="compositionally biased region" description="Pro residues" evidence="8">
    <location>
        <begin position="2221"/>
        <end position="2234"/>
    </location>
</feature>
<dbReference type="CDD" id="cd20085">
    <property type="entry name" value="XPF_nuclease_Mms4"/>
    <property type="match status" value="1"/>
</dbReference>
<feature type="compositionally biased region" description="Low complexity" evidence="8">
    <location>
        <begin position="472"/>
        <end position="483"/>
    </location>
</feature>
<feature type="region of interest" description="Disordered" evidence="8">
    <location>
        <begin position="828"/>
        <end position="847"/>
    </location>
</feature>
<feature type="compositionally biased region" description="Basic and acidic residues" evidence="8">
    <location>
        <begin position="1099"/>
        <end position="1109"/>
    </location>
</feature>
<dbReference type="GO" id="GO:0003677">
    <property type="term" value="F:DNA binding"/>
    <property type="evidence" value="ECO:0007669"/>
    <property type="project" value="InterPro"/>
</dbReference>
<evidence type="ECO:0000259" key="9">
    <source>
        <dbReference type="SMART" id="SM00891"/>
    </source>
</evidence>
<protein>
    <submittedName>
        <fullName evidence="10">Alpha-1,3/1,6-mannosyltransferase alg-2</fullName>
    </submittedName>
</protein>
<feature type="compositionally biased region" description="Basic and acidic residues" evidence="8">
    <location>
        <begin position="623"/>
        <end position="636"/>
    </location>
</feature>
<feature type="domain" description="ERCC4" evidence="9">
    <location>
        <begin position="2586"/>
        <end position="2865"/>
    </location>
</feature>
<dbReference type="UniPathway" id="UPA00378"/>
<accession>A0A093VHA8</accession>
<feature type="region of interest" description="Disordered" evidence="8">
    <location>
        <begin position="1835"/>
        <end position="1897"/>
    </location>
</feature>
<evidence type="ECO:0000256" key="2">
    <source>
        <dbReference type="ARBA" id="ARBA00022676"/>
    </source>
</evidence>
<dbReference type="InterPro" id="IPR013083">
    <property type="entry name" value="Znf_RING/FYVE/PHD"/>
</dbReference>
<comment type="subcellular location">
    <subcellularLocation>
        <location evidence="1">Nucleus</location>
    </subcellularLocation>
</comment>
<keyword evidence="10" id="KW-0808">Transferase</keyword>
<dbReference type="GO" id="GO:0016757">
    <property type="term" value="F:glycosyltransferase activity"/>
    <property type="evidence" value="ECO:0007669"/>
    <property type="project" value="UniProtKB-KW"/>
</dbReference>
<organism evidence="10">
    <name type="scientific">Talaromyces marneffei PM1</name>
    <dbReference type="NCBI Taxonomy" id="1077442"/>
    <lineage>
        <taxon>Eukaryota</taxon>
        <taxon>Fungi</taxon>
        <taxon>Dikarya</taxon>
        <taxon>Ascomycota</taxon>
        <taxon>Pezizomycotina</taxon>
        <taxon>Eurotiomycetes</taxon>
        <taxon>Eurotiomycetidae</taxon>
        <taxon>Eurotiales</taxon>
        <taxon>Trichocomaceae</taxon>
        <taxon>Talaromyces</taxon>
        <taxon>Talaromyces sect. Talaromyces</taxon>
    </lineage>
</organism>
<dbReference type="Pfam" id="PF02732">
    <property type="entry name" value="ERCC4"/>
    <property type="match status" value="1"/>
</dbReference>
<evidence type="ECO:0000256" key="8">
    <source>
        <dbReference type="SAM" id="MobiDB-lite"/>
    </source>
</evidence>
<dbReference type="SUPFAM" id="SSF53756">
    <property type="entry name" value="UDP-Glycosyltransferase/glycogen phosphorylase"/>
    <property type="match status" value="1"/>
</dbReference>
<feature type="compositionally biased region" description="Basic residues" evidence="8">
    <location>
        <begin position="2738"/>
        <end position="2748"/>
    </location>
</feature>
<keyword evidence="3" id="KW-0227">DNA damage</keyword>
<dbReference type="GO" id="GO:0009116">
    <property type="term" value="P:nucleoside metabolic process"/>
    <property type="evidence" value="ECO:0007669"/>
    <property type="project" value="InterPro"/>
</dbReference>
<feature type="region of interest" description="Disordered" evidence="8">
    <location>
        <begin position="2219"/>
        <end position="2240"/>
    </location>
</feature>
<dbReference type="PANTHER" id="PTHR46082:SF11">
    <property type="entry name" value="AAA+ ATPASE DOMAIN-CONTAINING PROTEIN-RELATED"/>
    <property type="match status" value="1"/>
</dbReference>
<dbReference type="SMART" id="SM00891">
    <property type="entry name" value="ERCC4"/>
    <property type="match status" value="1"/>
</dbReference>
<feature type="region of interest" description="Disordered" evidence="8">
    <location>
        <begin position="2506"/>
        <end position="2566"/>
    </location>
</feature>
<dbReference type="GO" id="GO:0006281">
    <property type="term" value="P:DNA repair"/>
    <property type="evidence" value="ECO:0007669"/>
    <property type="project" value="UniProtKB-KW"/>
</dbReference>
<dbReference type="Gene3D" id="3.40.50.2000">
    <property type="entry name" value="Glycogen Phosphorylase B"/>
    <property type="match status" value="3"/>
</dbReference>
<comment type="caution">
    <text evidence="10">The sequence shown here is derived from an EMBL/GenBank/DDBJ whole genome shotgun (WGS) entry which is preliminary data.</text>
</comment>
<evidence type="ECO:0000256" key="1">
    <source>
        <dbReference type="ARBA" id="ARBA00004123"/>
    </source>
</evidence>
<evidence type="ECO:0000256" key="4">
    <source>
        <dbReference type="ARBA" id="ARBA00023172"/>
    </source>
</evidence>
<feature type="region of interest" description="Disordered" evidence="8">
    <location>
        <begin position="2377"/>
        <end position="2414"/>
    </location>
</feature>
<keyword evidence="2 10" id="KW-0328">Glycosyltransferase</keyword>
<dbReference type="InterPro" id="IPR006166">
    <property type="entry name" value="ERCC4_domain"/>
</dbReference>
<feature type="compositionally biased region" description="Low complexity" evidence="8">
    <location>
        <begin position="1844"/>
        <end position="1856"/>
    </location>
</feature>
<dbReference type="InterPro" id="IPR053137">
    <property type="entry name" value="NLR-like"/>
</dbReference>
<feature type="region of interest" description="Disordered" evidence="8">
    <location>
        <begin position="2286"/>
        <end position="2308"/>
    </location>
</feature>
<reference evidence="10" key="1">
    <citation type="journal article" date="2014" name="PLoS Genet.">
        <title>Signature Gene Expression Reveals Novel Clues to the Molecular Mechanisms of Dimorphic Transition in Penicillium marneffei.</title>
        <authorList>
            <person name="Yang E."/>
            <person name="Wang G."/>
            <person name="Cai J."/>
            <person name="Woo P.C."/>
            <person name="Lau S.K."/>
            <person name="Yuen K.-Y."/>
            <person name="Chow W.-N."/>
            <person name="Lin X."/>
        </authorList>
    </citation>
    <scope>NUCLEOTIDE SEQUENCE [LARGE SCALE GENOMIC DNA]</scope>
    <source>
        <strain evidence="10">PM1</strain>
    </source>
</reference>
<dbReference type="PANTHER" id="PTHR46082">
    <property type="entry name" value="ATP/GTP-BINDING PROTEIN-RELATED"/>
    <property type="match status" value="1"/>
</dbReference>
<dbReference type="GO" id="GO:0006310">
    <property type="term" value="P:DNA recombination"/>
    <property type="evidence" value="ECO:0007669"/>
    <property type="project" value="UniProtKB-KW"/>
</dbReference>
<gene>
    <name evidence="10" type="ORF">GQ26_0052920</name>
</gene>
<feature type="region of interest" description="Disordered" evidence="8">
    <location>
        <begin position="937"/>
        <end position="961"/>
    </location>
</feature>
<feature type="compositionally biased region" description="Basic and acidic residues" evidence="8">
    <location>
        <begin position="2522"/>
        <end position="2566"/>
    </location>
</feature>
<keyword evidence="6" id="KW-0539">Nucleus</keyword>
<feature type="compositionally biased region" description="Acidic residues" evidence="8">
    <location>
        <begin position="1110"/>
        <end position="1129"/>
    </location>
</feature>
<dbReference type="Gene3D" id="3.40.50.1580">
    <property type="entry name" value="Nucleoside phosphorylase domain"/>
    <property type="match status" value="1"/>
</dbReference>
<dbReference type="InterPro" id="IPR042530">
    <property type="entry name" value="EME1/EME2_C"/>
</dbReference>
<evidence type="ECO:0000256" key="3">
    <source>
        <dbReference type="ARBA" id="ARBA00022763"/>
    </source>
</evidence>
<evidence type="ECO:0000256" key="5">
    <source>
        <dbReference type="ARBA" id="ARBA00023204"/>
    </source>
</evidence>
<dbReference type="SUPFAM" id="SSF53167">
    <property type="entry name" value="Purine and uridine phosphorylases"/>
    <property type="match status" value="1"/>
</dbReference>
<sequence>MSLVPRSNVVIIHPDLGIGGAERLIIDVALALQNRGHQVTIYTSHRDKSHCFEEARDGTLDVRVRGNTIFPPLFLGRFHLLMAVLRQLHLTISVLLEMGRTGKETAQTGKNGIEEYRDDIFIVDQLPACVPILKSLGERYAQIRGGKQRILFYCHFPDQLLARRNEGNIVLRLLKEAYRYPLDWFEGWAMSASDQVVANSNFTRGIVKRVFGSDRLGDVKIVYPCVDTKEFVPAETNVVKGELWGGKKILLSINRFERKKGIDLAIRAYNGLSKEQRIGTRLVIAGGYDNRVQENVQYHKELNDLALTMHAGLPVLASNTGGPLESVIEDETGWLRDTTQVDEWTGIMRKVLLEMTDQEFAKMAANDIPSSEPIRKFGSAEMDPDRITIPWDIFPNITELDSRVHLDDQLQPERIKEHIPRTSELGVDPKQQRNLEDWERFRTARKQKNDSGHEHPKLTRSGDLPFPMMEPSTSSKSSDSIATAGSVRAKRLVVKLRYGRRNRRRVDALLKLPGKRNISEGVHALPQTPTAPSHGDYFLWEQRDQELKNNLNDGVRKSIEAFSKTNDRISPGESSNEVMMRYESNAKELEIASRAATDASHRSFTSEEDFDAATDISRSSSSSRKEDYPTRTPVKSHDDQRHSIVKCLCNCQDNADDMVMCEKCFTWQHTECYYRGRNELAERQVEKKLHWHPNGPIRMAPKQERHFCIECASSDDPRQIYPDRYNMDTQGLRFPPSPIAHSMPSTSLVDSHVPDHDNSPRSEFGTNLIDTHVPDHDNSPRSEFDINLIDSYVSRRGNSLDRYVPDCDIAHSVFDTSWLDSYFPETRLQSKKPRRHRSESTRPQFPVENSIPQETLNQLWNTTFSQEFYRDPSQSMQAISNNSPGELPVAKLAITQSVDQRLFMTETYTDSGYASNSARASKSLEVLGQVSQAEGLSPHVADIESRSASSLDENIQRTEQEDDVASIYSDASTIPTFTKARYIDGLADDLAQAIQPYQLDNEIIQQLVEKLPELLKAFALTFGHHESGMMQRDVMVFIHRYRRQIVKTLNDHILMEEAGNQNRDQENQMSLNEKMNLWHNSGESTQDERFDNADYNDNLDTKNPDVRETQDDEEEEQEEDHDSEADETEFPGLAAYRSLIRGAPAYNWFLNNIRRECALAPPELNLIGEIRNTILDALPSSPKISRRKPAETFNMSFMVDWDPVAFLREEEYTESSENAIEGAIILTGSTVSAQALTCGEYLRQTWPSTGEQILDLIKSLVSGRNRASVTLLNGSSLTVSYNHSENPESSTTVWVDAHGTAACIAEIGEQFAWLASALRSSPFQQQIAYSRPFIGGIQIGHVTYEETTYICRIGVKLHEGRGDSETTNGECWHGLFDRPVVVEGFPIPRRSEEESPGLEIPLNIMGGLTQARRVGSFGGKTLLKGFATMLLPMKRTKDIVTWHLVQARDGERISYLEAGNFQSADIQMPELEKSRHVLGWCPEMKLYAGAADAYYLIKGSRLHRPSGQGGLGDASLSLGHLITGGTPFSEGRKDIRLRRNSYIVRMKWISQKFVILWDVEDKRGWLVNGASALLHLVRASLAQDIFDNKFAALCLFSTKEFQEASQVHQTDAALEAYVEDFSDLLEKMLDYQSRVVNDNVPRSLLEGWDFNDLATGRDPIYPREALLSQEALSWVDFTRSIHAITLFSRSFGEVIQPARECCSAWAKVPRERSYLAASATDLYRIMESDGDPYSVPIRLTHDILWYTSKETFAQCQCNSATDHDTHSDIAQVLLPSRLHRELSGTCSQLPPKRGAVIFGYNNTHRWFWGDTGDPSRTPNESGRMLSFNKGVRDSQFSDSGIGKSLGSSASMTGSSSNQLDEEHTEYTHAVNSESEDHQSSSSNNKRNYQSGSSTGSSPLASHYKVGIVCALHIELMAVRASFDKTYEKVAIASEDPNYYALGSIEGHNVVAVCLPHGVYGMNAAADVTSNMKRSFPGLKFCLLVGIGAGVPSQRNDIRLGDVVISTPKGGYSGVLPYDMIKSTDSGAFELNGYLSPPPAHLMCAISELESDPSRSSTPLHKYLQQIEQCREQYRHPGTSSVIHSSRDSLRTIASGNQVMKSAKIRDKLSQEHNVLCFEMEGAGIMNNFPCLIIRGICDYADSHKNKCWQNYAAATAAAYAKLLLSRLRTADGFELGPSELPSRKRTTTTEWGEDMPATKRRGFWYTSQHNMPEVIDLIDSSPPPQPSYLQPPPSTQARHSPIRLSSPFRPGVVAAVATTTATIPASSPNYLSSDFDSSLFTFETPGRSAKKRKLTPQGERPVAASPPLPVVEAPPRVVTKSSTQTVIHSDYSLFNFSDDVDPPSLPTVSNTTFTAATTTYTGVSTSKTKTYKWDGEESDPVVFTSSAPEPTTAKKRQKSRLNKPSDDSRTKNWPSVINIDDDFDEIQDWSDPFNVSLEDPLDKLLDDSRPSLKPAYSDRTAALLASLRTDDNTETTSSTTTTSRPKKSTTNFDILDFDFGEDTLSDVAARPTETSRTKRKPKVDAEEKAAKAREREATREKRKQEKEAEQERKRVEKEEKAKEKQLAADIAEVNKSKIHKKESMPEMIVDMASTFEGTSVGNQVVEYIKTLGAEHTFFDSSMPNIIKWRRKKKAEYNEDAARWEPCQPYVATEDHVLCMLPAQDFVDMVICEDDAQTLDSHVQRLKNSYRNCKPIYLIDGLMTWMRRNQNSRNRAYQAEVLAQINNVNDSVEDDRTQGKQRKRPTKTNKKPEDTPLVADDTIEDALLELQVTHNCLIYHTNAASETAEWIKNFSEHISTVPYRHVQMGNYDGAAFCMETGQVKTGEDKVDTFVKMLQEINRVTAPIAYGITSQYPSAVDLLHAMKKHGPTLLENVRKSANKNGALTDSRIGLAVSKRLYKVFMGLDETSADI</sequence>
<dbReference type="GO" id="GO:0004518">
    <property type="term" value="F:nuclease activity"/>
    <property type="evidence" value="ECO:0007669"/>
    <property type="project" value="InterPro"/>
</dbReference>
<feature type="compositionally biased region" description="Basic and acidic residues" evidence="8">
    <location>
        <begin position="430"/>
        <end position="457"/>
    </location>
</feature>
<keyword evidence="7" id="KW-0469">Meiosis</keyword>
<keyword evidence="4" id="KW-0233">DNA recombination</keyword>
<feature type="compositionally biased region" description="Low complexity" evidence="8">
    <location>
        <begin position="1879"/>
        <end position="1897"/>
    </location>
</feature>
<evidence type="ECO:0000256" key="7">
    <source>
        <dbReference type="ARBA" id="ARBA00023254"/>
    </source>
</evidence>
<feature type="region of interest" description="Disordered" evidence="8">
    <location>
        <begin position="594"/>
        <end position="636"/>
    </location>
</feature>
<dbReference type="Gene3D" id="3.30.40.10">
    <property type="entry name" value="Zinc/RING finger domain, C3HC4 (zinc finger)"/>
    <property type="match status" value="1"/>
</dbReference>
<dbReference type="InterPro" id="IPR001296">
    <property type="entry name" value="Glyco_trans_1"/>
</dbReference>
<name>A0A093VHA8_TALMA</name>
<feature type="region of interest" description="Disordered" evidence="8">
    <location>
        <begin position="415"/>
        <end position="483"/>
    </location>
</feature>
<dbReference type="GO" id="GO:0061982">
    <property type="term" value="P:meiosis I cell cycle process"/>
    <property type="evidence" value="ECO:0007669"/>
    <property type="project" value="UniProtKB-ARBA"/>
</dbReference>
<dbReference type="InterPro" id="IPR035994">
    <property type="entry name" value="Nucleoside_phosphorylase_sf"/>
</dbReference>
<feature type="compositionally biased region" description="Low complexity" evidence="8">
    <location>
        <begin position="2474"/>
        <end position="2490"/>
    </location>
</feature>